<sequence>MQKWDAEMINFCGDATNVLKDFQQPEKWLVTIESPEEIREAQRKDVHCEVEYNIKRMMRITEFQCWFEMVYARPMNVFH</sequence>
<proteinExistence type="predicted"/>
<keyword evidence="1" id="KW-1185">Reference proteome</keyword>
<evidence type="ECO:0000313" key="1">
    <source>
        <dbReference type="Proteomes" id="UP000887565"/>
    </source>
</evidence>
<name>A0A915JJ77_ROMCU</name>
<reference evidence="2" key="1">
    <citation type="submission" date="2022-11" db="UniProtKB">
        <authorList>
            <consortium name="WormBaseParasite"/>
        </authorList>
    </citation>
    <scope>IDENTIFICATION</scope>
</reference>
<dbReference type="WBParaSite" id="nRc.2.0.1.t26214-RA">
    <property type="protein sequence ID" value="nRc.2.0.1.t26214-RA"/>
    <property type="gene ID" value="nRc.2.0.1.g26214"/>
</dbReference>
<organism evidence="1 2">
    <name type="scientific">Romanomermis culicivorax</name>
    <name type="common">Nematode worm</name>
    <dbReference type="NCBI Taxonomy" id="13658"/>
    <lineage>
        <taxon>Eukaryota</taxon>
        <taxon>Metazoa</taxon>
        <taxon>Ecdysozoa</taxon>
        <taxon>Nematoda</taxon>
        <taxon>Enoplea</taxon>
        <taxon>Dorylaimia</taxon>
        <taxon>Mermithida</taxon>
        <taxon>Mermithoidea</taxon>
        <taxon>Mermithidae</taxon>
        <taxon>Romanomermis</taxon>
    </lineage>
</organism>
<evidence type="ECO:0000313" key="2">
    <source>
        <dbReference type="WBParaSite" id="nRc.2.0.1.t26214-RA"/>
    </source>
</evidence>
<dbReference type="AlphaFoldDB" id="A0A915JJ77"/>
<accession>A0A915JJ77</accession>
<protein>
    <submittedName>
        <fullName evidence="2">Uncharacterized protein</fullName>
    </submittedName>
</protein>
<dbReference type="Proteomes" id="UP000887565">
    <property type="component" value="Unplaced"/>
</dbReference>